<sequence>MALRSALHFGFKVGDRSKTITFYRDVLGMTIFCLVGPHWGWKGALSLYIYISF</sequence>
<evidence type="ECO:0008006" key="4">
    <source>
        <dbReference type="Google" id="ProtNLM"/>
    </source>
</evidence>
<protein>
    <recommendedName>
        <fullName evidence="4">VOC domain-containing protein</fullName>
    </recommendedName>
</protein>
<accession>A0A8C7DCX8</accession>
<dbReference type="Gene3D" id="3.10.180.10">
    <property type="entry name" value="2,3-Dihydroxybiphenyl 1,2-Dioxygenase, domain 1"/>
    <property type="match status" value="1"/>
</dbReference>
<evidence type="ECO:0000256" key="1">
    <source>
        <dbReference type="SAM" id="Phobius"/>
    </source>
</evidence>
<dbReference type="AlphaFoldDB" id="A0A8C7DCX8"/>
<dbReference type="Proteomes" id="UP000694557">
    <property type="component" value="Unassembled WGS sequence"/>
</dbReference>
<feature type="transmembrane region" description="Helical" evidence="1">
    <location>
        <begin position="21"/>
        <end position="41"/>
    </location>
</feature>
<dbReference type="InterPro" id="IPR029068">
    <property type="entry name" value="Glyas_Bleomycin-R_OHBP_Dase"/>
</dbReference>
<keyword evidence="1" id="KW-0472">Membrane</keyword>
<keyword evidence="1" id="KW-1133">Transmembrane helix</keyword>
<reference evidence="2" key="1">
    <citation type="submission" date="2025-08" db="UniProtKB">
        <authorList>
            <consortium name="Ensembl"/>
        </authorList>
    </citation>
    <scope>IDENTIFICATION</scope>
</reference>
<evidence type="ECO:0000313" key="3">
    <source>
        <dbReference type="Proteomes" id="UP000694557"/>
    </source>
</evidence>
<reference evidence="2" key="2">
    <citation type="submission" date="2025-09" db="UniProtKB">
        <authorList>
            <consortium name="Ensembl"/>
        </authorList>
    </citation>
    <scope>IDENTIFICATION</scope>
</reference>
<name>A0A8C7DCX8_ONCKI</name>
<dbReference type="SUPFAM" id="SSF54593">
    <property type="entry name" value="Glyoxalase/Bleomycin resistance protein/Dihydroxybiphenyl dioxygenase"/>
    <property type="match status" value="1"/>
</dbReference>
<keyword evidence="1" id="KW-0812">Transmembrane</keyword>
<dbReference type="GeneTree" id="ENSGT00940000179359"/>
<evidence type="ECO:0000313" key="2">
    <source>
        <dbReference type="Ensembl" id="ENSOKIP00005019483.1"/>
    </source>
</evidence>
<dbReference type="Ensembl" id="ENSOKIT00005020767.1">
    <property type="protein sequence ID" value="ENSOKIP00005019483.1"/>
    <property type="gene ID" value="ENSOKIG00005008626.1"/>
</dbReference>
<organism evidence="2 3">
    <name type="scientific">Oncorhynchus kisutch</name>
    <name type="common">Coho salmon</name>
    <name type="synonym">Salmo kisutch</name>
    <dbReference type="NCBI Taxonomy" id="8019"/>
    <lineage>
        <taxon>Eukaryota</taxon>
        <taxon>Metazoa</taxon>
        <taxon>Chordata</taxon>
        <taxon>Craniata</taxon>
        <taxon>Vertebrata</taxon>
        <taxon>Euteleostomi</taxon>
        <taxon>Actinopterygii</taxon>
        <taxon>Neopterygii</taxon>
        <taxon>Teleostei</taxon>
        <taxon>Protacanthopterygii</taxon>
        <taxon>Salmoniformes</taxon>
        <taxon>Salmonidae</taxon>
        <taxon>Salmoninae</taxon>
        <taxon>Oncorhynchus</taxon>
    </lineage>
</organism>
<keyword evidence="3" id="KW-1185">Reference proteome</keyword>
<proteinExistence type="predicted"/>